<comment type="pathway">
    <text evidence="3">tRNA modification; 5-methoxycarbonylmethyl-2-thiouridine-tRNA biosynthesis.</text>
</comment>
<comment type="subcellular location">
    <subcellularLocation>
        <location evidence="3">Cytoplasm</location>
    </subcellularLocation>
</comment>
<reference evidence="5" key="2">
    <citation type="submission" date="2025-08" db="UniProtKB">
        <authorList>
            <consortium name="Ensembl"/>
        </authorList>
    </citation>
    <scope>IDENTIFICATION</scope>
</reference>
<dbReference type="PANTHER" id="PTHR20882:SF14">
    <property type="entry name" value="CYTOPLASMIC TRNA 2-THIOLATION PROTEIN 2"/>
    <property type="match status" value="1"/>
</dbReference>
<evidence type="ECO:0000256" key="4">
    <source>
        <dbReference type="SAM" id="MobiDB-lite"/>
    </source>
</evidence>
<dbReference type="Gene3D" id="3.40.50.620">
    <property type="entry name" value="HUPs"/>
    <property type="match status" value="1"/>
</dbReference>
<dbReference type="AlphaFoldDB" id="A0A4W2FHL4"/>
<comment type="similarity">
    <text evidence="3">Belongs to the CTU2/NCS2 family.</text>
</comment>
<evidence type="ECO:0000256" key="2">
    <source>
        <dbReference type="ARBA" id="ARBA00022694"/>
    </source>
</evidence>
<dbReference type="Ensembl" id="ENSBIXT00005007157.1">
    <property type="protein sequence ID" value="ENSBIXP00005005040.1"/>
    <property type="gene ID" value="ENSBIXG00005010824.1"/>
</dbReference>
<accession>A0A4W2FHL4</accession>
<evidence type="ECO:0000256" key="1">
    <source>
        <dbReference type="ARBA" id="ARBA00022490"/>
    </source>
</evidence>
<dbReference type="GO" id="GO:0000049">
    <property type="term" value="F:tRNA binding"/>
    <property type="evidence" value="ECO:0007669"/>
    <property type="project" value="InterPro"/>
</dbReference>
<dbReference type="UniPathway" id="UPA00988"/>
<dbReference type="GeneTree" id="ENSGT00390000008797"/>
<sequence length="526" mass="55768">MLGKSRLIFPGEKVGCGAPLAGGPSQPHRASPSYGRTPGLLGDSRLETSLGGVGGHVGGAVPPVMFLLPQVLLAWSGGPSSSSMVWQVLEGLSRDSAKRLRFVPGVVYIDEGAACGQSPEDRARTLAEVKLALQTTGFPWHAVALEEVFSLPPSALRCSAQEAAGTEGAYKAAVDSFLQQQHALGTNGVERQSQHCAQDPQSPAGPPTTAQTQALSRLFDSVKTLTAKEELLQTLRTHLILHVARNHGYSKVMTGDSCTRLAIKLMTSLALGRGAFLAWDTGFSDERHGDVVVVRPMREHTLKEVAFYNRLFAVPSICTPALDTKAPEKASIHRLMEAFILRLQAQFPSTVSTVYRWVRVGTGGGGAGGVGPPASSVLEPCSHPRTSEKLVKAPRAGCAAGPRCLLCMCTLDVDTADSATAFGAQTSHLPQMQTPVTQARAAAGPCCCAGMGGAPGCCKREDPRAQVMEQLCYGCRVNMKDLPSLELLPPYILSEAQLRSQRATAEQEIREYLLGDSEDEAGTGES</sequence>
<comment type="function">
    <text evidence="3">Plays a central role in 2-thiolation of mcm(5)S(2)U at tRNA wobble positions of tRNA(Lys), tRNA(Glu) and tRNA(Gln). May act by forming a heterodimer with CTU1/ATPBD3 that ligates sulfur from thiocarboxylated URM1 onto the uridine of tRNAs at wobble position.</text>
</comment>
<dbReference type="InterPro" id="IPR014729">
    <property type="entry name" value="Rossmann-like_a/b/a_fold"/>
</dbReference>
<evidence type="ECO:0000313" key="5">
    <source>
        <dbReference type="Ensembl" id="ENSBIXP00005005040.1"/>
    </source>
</evidence>
<dbReference type="Proteomes" id="UP000429181">
    <property type="component" value="Chromosome 18"/>
</dbReference>
<dbReference type="HAMAP" id="MF_03054">
    <property type="entry name" value="CTU2"/>
    <property type="match status" value="1"/>
</dbReference>
<evidence type="ECO:0000256" key="3">
    <source>
        <dbReference type="HAMAP-Rule" id="MF_03054"/>
    </source>
</evidence>
<feature type="compositionally biased region" description="Polar residues" evidence="4">
    <location>
        <begin position="188"/>
        <end position="201"/>
    </location>
</feature>
<dbReference type="SUPFAM" id="SSF52402">
    <property type="entry name" value="Adenine nucleotide alpha hydrolases-like"/>
    <property type="match status" value="1"/>
</dbReference>
<dbReference type="PANTHER" id="PTHR20882">
    <property type="entry name" value="CYTOPLASMIC TRNA 2-THIOLATION PROTEIN 2"/>
    <property type="match status" value="1"/>
</dbReference>
<dbReference type="GO" id="GO:0005829">
    <property type="term" value="C:cytosol"/>
    <property type="evidence" value="ECO:0007669"/>
    <property type="project" value="TreeGrafter"/>
</dbReference>
<evidence type="ECO:0000313" key="6">
    <source>
        <dbReference type="Proteomes" id="UP000429181"/>
    </source>
</evidence>
<comment type="subunit">
    <text evidence="3">Component of a complex at least composed of URM1, CTU2/NCS2 and CTU1/ATPBD3.</text>
</comment>
<dbReference type="Pfam" id="PF10288">
    <property type="entry name" value="CTU2"/>
    <property type="match status" value="2"/>
</dbReference>
<keyword evidence="2 3" id="KW-0819">tRNA processing</keyword>
<dbReference type="GO" id="GO:0002143">
    <property type="term" value="P:tRNA wobble position uridine thiolation"/>
    <property type="evidence" value="ECO:0007669"/>
    <property type="project" value="TreeGrafter"/>
</dbReference>
<gene>
    <name evidence="3 5" type="primary">CTU2</name>
    <name evidence="3" type="synonym">NCS2</name>
</gene>
<feature type="region of interest" description="Disordered" evidence="4">
    <location>
        <begin position="19"/>
        <end position="38"/>
    </location>
</feature>
<proteinExistence type="inferred from homology"/>
<organism evidence="5 6">
    <name type="scientific">Bos indicus x Bos taurus</name>
    <name type="common">Hybrid cattle</name>
    <dbReference type="NCBI Taxonomy" id="30522"/>
    <lineage>
        <taxon>Eukaryota</taxon>
        <taxon>Metazoa</taxon>
        <taxon>Chordata</taxon>
        <taxon>Craniata</taxon>
        <taxon>Vertebrata</taxon>
        <taxon>Euteleostomi</taxon>
        <taxon>Mammalia</taxon>
        <taxon>Eutheria</taxon>
        <taxon>Laurasiatheria</taxon>
        <taxon>Artiodactyla</taxon>
        <taxon>Ruminantia</taxon>
        <taxon>Pecora</taxon>
        <taxon>Bovidae</taxon>
        <taxon>Bovinae</taxon>
        <taxon>Bos</taxon>
    </lineage>
</organism>
<name>A0A4W2FHL4_BOBOX</name>
<dbReference type="GO" id="GO:0016779">
    <property type="term" value="F:nucleotidyltransferase activity"/>
    <property type="evidence" value="ECO:0007669"/>
    <property type="project" value="UniProtKB-UniRule"/>
</dbReference>
<dbReference type="InterPro" id="IPR019407">
    <property type="entry name" value="CTU2"/>
</dbReference>
<dbReference type="GO" id="GO:0016783">
    <property type="term" value="F:sulfurtransferase activity"/>
    <property type="evidence" value="ECO:0007669"/>
    <property type="project" value="TreeGrafter"/>
</dbReference>
<dbReference type="GO" id="GO:0032447">
    <property type="term" value="P:protein urmylation"/>
    <property type="evidence" value="ECO:0007669"/>
    <property type="project" value="UniProtKB-UniRule"/>
</dbReference>
<reference evidence="5 6" key="1">
    <citation type="submission" date="2018-11" db="EMBL/GenBank/DDBJ databases">
        <title>Haplotype-resolved cattle genomes.</title>
        <authorList>
            <person name="Low W.Y."/>
            <person name="Tearle R."/>
            <person name="Bickhart D.M."/>
            <person name="Rosen B.D."/>
            <person name="Koren S."/>
            <person name="Rhie A."/>
            <person name="Hiendleder S."/>
            <person name="Phillippy A.M."/>
            <person name="Smith T.P.L."/>
            <person name="Williams J.L."/>
        </authorList>
    </citation>
    <scope>NUCLEOTIDE SEQUENCE [LARGE SCALE GENOMIC DNA]</scope>
</reference>
<feature type="region of interest" description="Disordered" evidence="4">
    <location>
        <begin position="188"/>
        <end position="210"/>
    </location>
</feature>
<keyword evidence="1 3" id="KW-0963">Cytoplasm</keyword>
<protein>
    <recommendedName>
        <fullName evidence="3">Cytoplasmic tRNA 2-thiolation protein 2</fullName>
    </recommendedName>
</protein>